<dbReference type="STRING" id="1097556.R4XAY0"/>
<dbReference type="PANTHER" id="PTHR12354">
    <property type="entry name" value="INTERFERON-RELATED DEVELOPMENTAL REGULATOR"/>
    <property type="match status" value="1"/>
</dbReference>
<dbReference type="InterPro" id="IPR011989">
    <property type="entry name" value="ARM-like"/>
</dbReference>
<dbReference type="InterPro" id="IPR007701">
    <property type="entry name" value="Interferon-rel_develop_reg_N"/>
</dbReference>
<protein>
    <submittedName>
        <fullName evidence="4">Uncharacterized protein C20F10.03</fullName>
    </submittedName>
</protein>
<feature type="compositionally biased region" description="Basic and acidic residues" evidence="2">
    <location>
        <begin position="1"/>
        <end position="12"/>
    </location>
</feature>
<comment type="similarity">
    <text evidence="1">Belongs to the IFRD family.</text>
</comment>
<evidence type="ECO:0000313" key="5">
    <source>
        <dbReference type="Proteomes" id="UP000013776"/>
    </source>
</evidence>
<dbReference type="EMBL" id="CAHR02000117">
    <property type="protein sequence ID" value="CCG83024.1"/>
    <property type="molecule type" value="Genomic_DNA"/>
</dbReference>
<feature type="region of interest" description="Disordered" evidence="2">
    <location>
        <begin position="1"/>
        <end position="43"/>
    </location>
</feature>
<comment type="caution">
    <text evidence="4">The sequence shown here is derived from an EMBL/GenBank/DDBJ whole genome shotgun (WGS) entry which is preliminary data.</text>
</comment>
<dbReference type="Proteomes" id="UP000013776">
    <property type="component" value="Unassembled WGS sequence"/>
</dbReference>
<dbReference type="eggNOG" id="KOG2842">
    <property type="taxonomic scope" value="Eukaryota"/>
</dbReference>
<evidence type="ECO:0000259" key="3">
    <source>
        <dbReference type="Pfam" id="PF05004"/>
    </source>
</evidence>
<feature type="compositionally biased region" description="Low complexity" evidence="2">
    <location>
        <begin position="15"/>
        <end position="28"/>
    </location>
</feature>
<evidence type="ECO:0000256" key="1">
    <source>
        <dbReference type="ARBA" id="ARBA00008828"/>
    </source>
</evidence>
<feature type="compositionally biased region" description="Acidic residues" evidence="2">
    <location>
        <begin position="402"/>
        <end position="411"/>
    </location>
</feature>
<feature type="region of interest" description="Disordered" evidence="2">
    <location>
        <begin position="394"/>
        <end position="453"/>
    </location>
</feature>
<evidence type="ECO:0000313" key="4">
    <source>
        <dbReference type="EMBL" id="CCG83024.1"/>
    </source>
</evidence>
<organism evidence="4 5">
    <name type="scientific">Taphrina deformans (strain PYCC 5710 / ATCC 11124 / CBS 356.35 / IMI 108563 / JCM 9778 / NBRC 8474)</name>
    <name type="common">Peach leaf curl fungus</name>
    <name type="synonym">Lalaria deformans</name>
    <dbReference type="NCBI Taxonomy" id="1097556"/>
    <lineage>
        <taxon>Eukaryota</taxon>
        <taxon>Fungi</taxon>
        <taxon>Dikarya</taxon>
        <taxon>Ascomycota</taxon>
        <taxon>Taphrinomycotina</taxon>
        <taxon>Taphrinomycetes</taxon>
        <taxon>Taphrinales</taxon>
        <taxon>Taphrinaceae</taxon>
        <taxon>Taphrina</taxon>
    </lineage>
</organism>
<dbReference type="InterPro" id="IPR016024">
    <property type="entry name" value="ARM-type_fold"/>
</dbReference>
<dbReference type="OrthoDB" id="18978at2759"/>
<accession>R4XAY0</accession>
<reference evidence="4 5" key="1">
    <citation type="journal article" date="2013" name="MBio">
        <title>Genome sequencing of the plant pathogen Taphrina deformans, the causal agent of peach leaf curl.</title>
        <authorList>
            <person name="Cisse O.H."/>
            <person name="Almeida J.M.G.C.F."/>
            <person name="Fonseca A."/>
            <person name="Kumar A.A."/>
            <person name="Salojaervi J."/>
            <person name="Overmyer K."/>
            <person name="Hauser P.M."/>
            <person name="Pagni M."/>
        </authorList>
    </citation>
    <scope>NUCLEOTIDE SEQUENCE [LARGE SCALE GENOMIC DNA]</scope>
    <source>
        <strain evidence="5">PYCC 5710 / ATCC 11124 / CBS 356.35 / IMI 108563 / JCM 9778 / NBRC 8474</strain>
    </source>
</reference>
<dbReference type="Gene3D" id="1.25.10.10">
    <property type="entry name" value="Leucine-rich Repeat Variant"/>
    <property type="match status" value="1"/>
</dbReference>
<evidence type="ECO:0000256" key="2">
    <source>
        <dbReference type="SAM" id="MobiDB-lite"/>
    </source>
</evidence>
<dbReference type="Pfam" id="PF05004">
    <property type="entry name" value="IFRD"/>
    <property type="match status" value="1"/>
</dbReference>
<keyword evidence="5" id="KW-1185">Reference proteome</keyword>
<gene>
    <name evidence="4" type="ORF">TAPDE_003167</name>
</gene>
<sequence length="453" mass="49833">MDLRRSLVEKKLSSRSKSASKTASKQGSRANSNYGTDDEYETDDNMSVMSIDSNESFNEANSEQNWEVAFNECIEAIIERKGSSVQSREDLLSKLIKFMSVRMTARELGNRDRDLVNAISKILKGARSEKEAVLCAKALAILYITKPDNDEIYSIADNALKGSLQSSPYLVAKAACLTSIGCMILIFQSIPPAQAHIEAMVEIIENDGNTINAQDDSLVVSSAEDSLAVASTLLAGHEPMEDVQLAAPSLIEQLDSVDPRVRSAAGEALALLFELTAVDPDDEDALAAYANNPPVDDVHHLTKLLADLATTSSKKQSKLSRREQHHTFREVLATVSSPTSHSAPAETVRFGKGSQVLYVTTWLQLTRLNHLRQVLGSGLQIHLKKNGFVRRILQYDGPAPPDSDDDSEPEDDLSKDLKNSINQEIRKQRHKDRSSDRKEKSAMSSSFLAEEDD</sequence>
<dbReference type="SUPFAM" id="SSF48371">
    <property type="entry name" value="ARM repeat"/>
    <property type="match status" value="1"/>
</dbReference>
<dbReference type="PANTHER" id="PTHR12354:SF1">
    <property type="entry name" value="INTERFERON-RELATED DEVELOPMENTAL REGULATOR 1"/>
    <property type="match status" value="1"/>
</dbReference>
<feature type="domain" description="Interferon-related developmental regulator N-terminal" evidence="3">
    <location>
        <begin position="46"/>
        <end position="335"/>
    </location>
</feature>
<name>R4XAY0_TAPDE</name>
<proteinExistence type="inferred from homology"/>
<dbReference type="VEuPathDB" id="FungiDB:TAPDE_003167"/>
<dbReference type="InterPro" id="IPR039777">
    <property type="entry name" value="IFRD"/>
</dbReference>
<dbReference type="AlphaFoldDB" id="R4XAY0"/>